<keyword evidence="5" id="KW-0378">Hydrolase</keyword>
<dbReference type="EMBL" id="CALNXI010000732">
    <property type="protein sequence ID" value="CAH3041549.1"/>
    <property type="molecule type" value="Genomic_DNA"/>
</dbReference>
<dbReference type="InterPro" id="IPR038765">
    <property type="entry name" value="Papain-like_cys_pep_sf"/>
</dbReference>
<dbReference type="Pfam" id="PF00628">
    <property type="entry name" value="PHD"/>
    <property type="match status" value="1"/>
</dbReference>
<evidence type="ECO:0000256" key="9">
    <source>
        <dbReference type="SAM" id="Phobius"/>
    </source>
</evidence>
<accession>A0ABN8N4W5</accession>
<keyword evidence="2" id="KW-0645">Protease</keyword>
<feature type="compositionally biased region" description="Polar residues" evidence="8">
    <location>
        <begin position="486"/>
        <end position="499"/>
    </location>
</feature>
<evidence type="ECO:0000256" key="3">
    <source>
        <dbReference type="ARBA" id="ARBA00022723"/>
    </source>
</evidence>
<keyword evidence="4 7" id="KW-0863">Zinc-finger</keyword>
<keyword evidence="9" id="KW-1133">Transmembrane helix</keyword>
<gene>
    <name evidence="11" type="ORF">PEVE_00040333</name>
</gene>
<evidence type="ECO:0000313" key="11">
    <source>
        <dbReference type="EMBL" id="CAH3041549.1"/>
    </source>
</evidence>
<dbReference type="PROSITE" id="PS01359">
    <property type="entry name" value="ZF_PHD_1"/>
    <property type="match status" value="1"/>
</dbReference>
<feature type="compositionally biased region" description="Basic residues" evidence="8">
    <location>
        <begin position="454"/>
        <end position="465"/>
    </location>
</feature>
<proteinExistence type="inferred from homology"/>
<dbReference type="InterPro" id="IPR011011">
    <property type="entry name" value="Znf_FYVE_PHD"/>
</dbReference>
<evidence type="ECO:0000256" key="8">
    <source>
        <dbReference type="SAM" id="MobiDB-lite"/>
    </source>
</evidence>
<keyword evidence="9" id="KW-0812">Transmembrane</keyword>
<keyword evidence="12" id="KW-1185">Reference proteome</keyword>
<evidence type="ECO:0000256" key="6">
    <source>
        <dbReference type="ARBA" id="ARBA00022833"/>
    </source>
</evidence>
<comment type="similarity">
    <text evidence="1">Belongs to the peptidase C48 family.</text>
</comment>
<dbReference type="InterPro" id="IPR001965">
    <property type="entry name" value="Znf_PHD"/>
</dbReference>
<reference evidence="11 12" key="1">
    <citation type="submission" date="2022-05" db="EMBL/GenBank/DDBJ databases">
        <authorList>
            <consortium name="Genoscope - CEA"/>
            <person name="William W."/>
        </authorList>
    </citation>
    <scope>NUCLEOTIDE SEQUENCE [LARGE SCALE GENOMIC DNA]</scope>
</reference>
<keyword evidence="9" id="KW-0472">Membrane</keyword>
<dbReference type="InterPro" id="IPR013083">
    <property type="entry name" value="Znf_RING/FYVE/PHD"/>
</dbReference>
<feature type="transmembrane region" description="Helical" evidence="9">
    <location>
        <begin position="93"/>
        <end position="113"/>
    </location>
</feature>
<dbReference type="PROSITE" id="PS50016">
    <property type="entry name" value="ZF_PHD_2"/>
    <property type="match status" value="1"/>
</dbReference>
<feature type="non-terminal residue" evidence="11">
    <location>
        <position position="1"/>
    </location>
</feature>
<feature type="region of interest" description="Disordered" evidence="8">
    <location>
        <begin position="452"/>
        <end position="723"/>
    </location>
</feature>
<dbReference type="InterPro" id="IPR019786">
    <property type="entry name" value="Zinc_finger_PHD-type_CS"/>
</dbReference>
<dbReference type="SUPFAM" id="SSF54001">
    <property type="entry name" value="Cysteine proteinases"/>
    <property type="match status" value="1"/>
</dbReference>
<dbReference type="InterPro" id="IPR019787">
    <property type="entry name" value="Znf_PHD-finger"/>
</dbReference>
<dbReference type="Proteomes" id="UP001159427">
    <property type="component" value="Unassembled WGS sequence"/>
</dbReference>
<evidence type="ECO:0000256" key="1">
    <source>
        <dbReference type="ARBA" id="ARBA00005234"/>
    </source>
</evidence>
<dbReference type="PANTHER" id="PTHR47456">
    <property type="entry name" value="PHD-TYPE DOMAIN-CONTAINING PROTEIN"/>
    <property type="match status" value="1"/>
</dbReference>
<dbReference type="SUPFAM" id="SSF57903">
    <property type="entry name" value="FYVE/PHD zinc finger"/>
    <property type="match status" value="1"/>
</dbReference>
<evidence type="ECO:0000256" key="5">
    <source>
        <dbReference type="ARBA" id="ARBA00022801"/>
    </source>
</evidence>
<dbReference type="SUPFAM" id="SSF69349">
    <property type="entry name" value="Phage fibre proteins"/>
    <property type="match status" value="1"/>
</dbReference>
<evidence type="ECO:0000256" key="7">
    <source>
        <dbReference type="PROSITE-ProRule" id="PRU00146"/>
    </source>
</evidence>
<comment type="caution">
    <text evidence="11">The sequence shown here is derived from an EMBL/GenBank/DDBJ whole genome shotgun (WGS) entry which is preliminary data.</text>
</comment>
<evidence type="ECO:0000259" key="10">
    <source>
        <dbReference type="PROSITE" id="PS50016"/>
    </source>
</evidence>
<dbReference type="SMART" id="SM00249">
    <property type="entry name" value="PHD"/>
    <property type="match status" value="1"/>
</dbReference>
<evidence type="ECO:0000256" key="4">
    <source>
        <dbReference type="ARBA" id="ARBA00022771"/>
    </source>
</evidence>
<dbReference type="Pfam" id="PF02902">
    <property type="entry name" value="Peptidase_C48"/>
    <property type="match status" value="1"/>
</dbReference>
<dbReference type="Gene3D" id="3.40.395.10">
    <property type="entry name" value="Adenoviral Proteinase, Chain A"/>
    <property type="match status" value="1"/>
</dbReference>
<feature type="compositionally biased region" description="Polar residues" evidence="8">
    <location>
        <begin position="507"/>
        <end position="520"/>
    </location>
</feature>
<dbReference type="Gene3D" id="3.30.40.10">
    <property type="entry name" value="Zinc/RING finger domain, C3HC4 (zinc finger)"/>
    <property type="match status" value="1"/>
</dbReference>
<dbReference type="InterPro" id="IPR003653">
    <property type="entry name" value="Peptidase_C48_C"/>
</dbReference>
<evidence type="ECO:0000256" key="2">
    <source>
        <dbReference type="ARBA" id="ARBA00022670"/>
    </source>
</evidence>
<feature type="compositionally biased region" description="Low complexity" evidence="8">
    <location>
        <begin position="528"/>
        <end position="708"/>
    </location>
</feature>
<organism evidence="11 12">
    <name type="scientific">Porites evermanni</name>
    <dbReference type="NCBI Taxonomy" id="104178"/>
    <lineage>
        <taxon>Eukaryota</taxon>
        <taxon>Metazoa</taxon>
        <taxon>Cnidaria</taxon>
        <taxon>Anthozoa</taxon>
        <taxon>Hexacorallia</taxon>
        <taxon>Scleractinia</taxon>
        <taxon>Fungiina</taxon>
        <taxon>Poritidae</taxon>
        <taxon>Porites</taxon>
    </lineage>
</organism>
<protein>
    <recommendedName>
        <fullName evidence="10">PHD-type domain-containing protein</fullName>
    </recommendedName>
</protein>
<evidence type="ECO:0000313" key="12">
    <source>
        <dbReference type="Proteomes" id="UP001159427"/>
    </source>
</evidence>
<name>A0ABN8N4W5_9CNID</name>
<keyword evidence="6" id="KW-0862">Zinc</keyword>
<keyword evidence="3" id="KW-0479">Metal-binding</keyword>
<feature type="domain" description="PHD-type" evidence="10">
    <location>
        <begin position="926"/>
        <end position="978"/>
    </location>
</feature>
<dbReference type="CDD" id="cd15489">
    <property type="entry name" value="PHD_SF"/>
    <property type="match status" value="1"/>
</dbReference>
<sequence>GLTDTTTYICDFHREQCWERWLRKSENGLTDSREEVLTLLRNVAKSPTKESFEKNLSSLKESAVWLANPKLRNWFEKTWLVESKVRIEIKHTAHSFILFKFSVICFLLQRWVWAFRQDRFMLSINTNNGIERQNESLKYQYLKDRNNNSLRINAKILQHMQLKYHCIIINNLLRRCFFPRYVELNTRCSEGYRRYSSDVPKYLHNKPRPFVNHCRQRIISAVEVEPQHIKEVCNGIEDGQFQVQSHCPDFCHTGLLCKHFFAIFDHYPKWQWGSLPEKYRENPHLSLDREHVFADFTKYKSGEENHNIQIGQDVPGNQQDGQAGVPNQKVKGIESQIRQEAVTCREKLKGLTSLTYNIEDVSALKELNSSLEMLLIKFTTFQTTDEKENSLQMQTLIKKQSGKKQLKSSFGNYLPLPVRPKKKRFHNRVGEFASMMQKHYKVQIPVDGVSVKTSKTKSSLKRKKELHKESKHPSPAKKQRTEEQNHLVQNETKTSNDPSAAQERTDTSPTNTQHPNSEDQPLQKEIFSSAVSNSQSSTVSNSPSSAVSNSPSTTVSNSPSSAVSNSPSSTVSNSPSSAVGNSPSSKVSNSSSSVVSNSPSSAVGNSPSSKVSNSPSSAVGNSPSSKVSNSPSSAVGNIPSSKVSNSPSSAVSNSPSSTVSNSPSSAVSNSPSSAVSNSPSSAVSNSPSSAVSNGQFGDSSTPSSKSTPGPILIDENSPDPPSWLTIENCDPEDPNYKLNLYIENKTRILQKTTWLSDSEIHAGQMLLKRDYPFMDGLCDPAIKGSLVVPATSEFIQIINTGNHWVCLSTISTTSSPDTVKIFDSLYQNTNSTAVEHACRMLMYPGDKVTFINEKVQRQVGGSDCGLFSLAFATDLCHGIDPTNQNYNQGSMRQHYVNCIENGAMSPFPKTEKRVPRHLGSIKSSVAIYCVCRLPYDREEYVQCSNGKCKKWYHPTCVKIPAWAINSNRKWRCNKCKDDAKVTSSSRN</sequence>